<dbReference type="EMBL" id="OC863836">
    <property type="protein sequence ID" value="CAD7631303.1"/>
    <property type="molecule type" value="Genomic_DNA"/>
</dbReference>
<feature type="domain" description="GS catalytic" evidence="10">
    <location>
        <begin position="113"/>
        <end position="263"/>
    </location>
</feature>
<dbReference type="GO" id="GO:0006542">
    <property type="term" value="P:glutamine biosynthetic process"/>
    <property type="evidence" value="ECO:0007669"/>
    <property type="project" value="InterPro"/>
</dbReference>
<keyword evidence="4" id="KW-0963">Cytoplasm</keyword>
<protein>
    <recommendedName>
        <fullName evidence="3">glutamine synthetase</fullName>
        <ecNumber evidence="3">6.3.1.2</ecNumber>
    </recommendedName>
</protein>
<dbReference type="InterPro" id="IPR050292">
    <property type="entry name" value="Glutamine_Synthetase"/>
</dbReference>
<evidence type="ECO:0000256" key="5">
    <source>
        <dbReference type="ARBA" id="ARBA00022598"/>
    </source>
</evidence>
<dbReference type="AlphaFoldDB" id="A0A7R9KXL4"/>
<dbReference type="EC" id="6.3.1.2" evidence="3"/>
<evidence type="ECO:0000256" key="2">
    <source>
        <dbReference type="ARBA" id="ARBA00009897"/>
    </source>
</evidence>
<keyword evidence="12" id="KW-1185">Reference proteome</keyword>
<dbReference type="Gene3D" id="3.10.20.70">
    <property type="entry name" value="Glutamine synthetase, N-terminal domain"/>
    <property type="match status" value="1"/>
</dbReference>
<comment type="subcellular location">
    <subcellularLocation>
        <location evidence="1">Cytoplasm</location>
    </subcellularLocation>
</comment>
<evidence type="ECO:0000256" key="1">
    <source>
        <dbReference type="ARBA" id="ARBA00004496"/>
    </source>
</evidence>
<evidence type="ECO:0000256" key="6">
    <source>
        <dbReference type="ARBA" id="ARBA00022741"/>
    </source>
</evidence>
<evidence type="ECO:0000256" key="8">
    <source>
        <dbReference type="PROSITE-ProRule" id="PRU01331"/>
    </source>
</evidence>
<dbReference type="GO" id="GO:0005524">
    <property type="term" value="F:ATP binding"/>
    <property type="evidence" value="ECO:0007669"/>
    <property type="project" value="UniProtKB-KW"/>
</dbReference>
<dbReference type="SUPFAM" id="SSF54368">
    <property type="entry name" value="Glutamine synthetase, N-terminal domain"/>
    <property type="match status" value="1"/>
</dbReference>
<proteinExistence type="inferred from homology"/>
<keyword evidence="7" id="KW-0067">ATP-binding</keyword>
<name>A0A7R9KXL4_9ACAR</name>
<dbReference type="Gene3D" id="3.30.590.10">
    <property type="entry name" value="Glutamine synthetase/guanido kinase, catalytic domain"/>
    <property type="match status" value="1"/>
</dbReference>
<organism evidence="11">
    <name type="scientific">Medioppia subpectinata</name>
    <dbReference type="NCBI Taxonomy" id="1979941"/>
    <lineage>
        <taxon>Eukaryota</taxon>
        <taxon>Metazoa</taxon>
        <taxon>Ecdysozoa</taxon>
        <taxon>Arthropoda</taxon>
        <taxon>Chelicerata</taxon>
        <taxon>Arachnida</taxon>
        <taxon>Acari</taxon>
        <taxon>Acariformes</taxon>
        <taxon>Sarcoptiformes</taxon>
        <taxon>Oribatida</taxon>
        <taxon>Brachypylina</taxon>
        <taxon>Oppioidea</taxon>
        <taxon>Oppiidae</taxon>
        <taxon>Medioppia</taxon>
    </lineage>
</organism>
<dbReference type="SUPFAM" id="SSF55931">
    <property type="entry name" value="Glutamine synthetase/guanido kinase"/>
    <property type="match status" value="1"/>
</dbReference>
<dbReference type="GO" id="GO:0004356">
    <property type="term" value="F:glutamine synthetase activity"/>
    <property type="evidence" value="ECO:0007669"/>
    <property type="project" value="UniProtKB-EC"/>
</dbReference>
<comment type="similarity">
    <text evidence="2 8 9">Belongs to the glutamine synthetase family.</text>
</comment>
<evidence type="ECO:0000256" key="9">
    <source>
        <dbReference type="RuleBase" id="RU000384"/>
    </source>
</evidence>
<dbReference type="PANTHER" id="PTHR20852">
    <property type="entry name" value="GLUTAMINE SYNTHETASE"/>
    <property type="match status" value="1"/>
</dbReference>
<dbReference type="SMART" id="SM01230">
    <property type="entry name" value="Gln-synt_C"/>
    <property type="match status" value="1"/>
</dbReference>
<reference evidence="11" key="1">
    <citation type="submission" date="2020-11" db="EMBL/GenBank/DDBJ databases">
        <authorList>
            <person name="Tran Van P."/>
        </authorList>
    </citation>
    <scope>NUCLEOTIDE SEQUENCE</scope>
</reference>
<dbReference type="OrthoDB" id="1936100at2759"/>
<evidence type="ECO:0000256" key="3">
    <source>
        <dbReference type="ARBA" id="ARBA00012937"/>
    </source>
</evidence>
<dbReference type="FunFam" id="3.30.590.10:FF:000011">
    <property type="entry name" value="Glutamine synthetase"/>
    <property type="match status" value="1"/>
</dbReference>
<keyword evidence="5" id="KW-0436">Ligase</keyword>
<evidence type="ECO:0000256" key="4">
    <source>
        <dbReference type="ARBA" id="ARBA00022490"/>
    </source>
</evidence>
<dbReference type="PANTHER" id="PTHR20852:SF57">
    <property type="entry name" value="GLUTAMINE SYNTHETASE 2 CYTOPLASMIC"/>
    <property type="match status" value="1"/>
</dbReference>
<evidence type="ECO:0000259" key="10">
    <source>
        <dbReference type="PROSITE" id="PS51987"/>
    </source>
</evidence>
<gene>
    <name evidence="11" type="ORF">OSB1V03_LOCUS11712</name>
</gene>
<dbReference type="InterPro" id="IPR014746">
    <property type="entry name" value="Gln_synth/guanido_kin_cat_dom"/>
</dbReference>
<dbReference type="Pfam" id="PF00120">
    <property type="entry name" value="Gln-synt_C"/>
    <property type="match status" value="1"/>
</dbReference>
<sequence length="263" mass="29361">MADKSTPLTSNAAFLAKYMSLNQPKDKIQVTYVYLHPGNDGLGHFCGKTRVVSEVPKQASDLPIWDSGVPTDSCTEILLRPVQLYDDPFRRGDNKLVLCDTLSADMKPLPSNHRASCVEAMEAAKLEHPWFGLEQEYMMMDGYDRKWPLGWPKNGYPEDIHLPHVIYHSAVGTGNNVGRDVMEAHFRACLYAGVNICGENAEAMLAQWEYQVGPCEGIRIGDDVMMSRYILLRVAEELQIGISFDPRPIPGWLGAGAHMNFST</sequence>
<feature type="non-terminal residue" evidence="11">
    <location>
        <position position="1"/>
    </location>
</feature>
<evidence type="ECO:0000313" key="12">
    <source>
        <dbReference type="Proteomes" id="UP000759131"/>
    </source>
</evidence>
<dbReference type="InterPro" id="IPR036651">
    <property type="entry name" value="Gln_synt_N_sf"/>
</dbReference>
<dbReference type="InterPro" id="IPR008146">
    <property type="entry name" value="Gln_synth_cat_dom"/>
</dbReference>
<keyword evidence="6" id="KW-0547">Nucleotide-binding</keyword>
<dbReference type="Proteomes" id="UP000759131">
    <property type="component" value="Unassembled WGS sequence"/>
</dbReference>
<accession>A0A7R9KXL4</accession>
<evidence type="ECO:0000256" key="7">
    <source>
        <dbReference type="ARBA" id="ARBA00022840"/>
    </source>
</evidence>
<dbReference type="GO" id="GO:0005737">
    <property type="term" value="C:cytoplasm"/>
    <property type="evidence" value="ECO:0007669"/>
    <property type="project" value="UniProtKB-SubCell"/>
</dbReference>
<evidence type="ECO:0000313" key="11">
    <source>
        <dbReference type="EMBL" id="CAD7631303.1"/>
    </source>
</evidence>
<dbReference type="EMBL" id="CAJPIZ010009261">
    <property type="protein sequence ID" value="CAG2111733.1"/>
    <property type="molecule type" value="Genomic_DNA"/>
</dbReference>
<dbReference type="PROSITE" id="PS51987">
    <property type="entry name" value="GS_CATALYTIC"/>
    <property type="match status" value="1"/>
</dbReference>